<proteinExistence type="inferred from homology"/>
<dbReference type="PANTHER" id="PTHR33495">
    <property type="entry name" value="ANTI-SIGMA FACTOR ANTAGONIST TM_1081-RELATED-RELATED"/>
    <property type="match status" value="1"/>
</dbReference>
<dbReference type="InterPro" id="IPR003658">
    <property type="entry name" value="Anti-sigma_ant"/>
</dbReference>
<dbReference type="AlphaFoldDB" id="A0A1U7IHD4"/>
<dbReference type="InterPro" id="IPR002645">
    <property type="entry name" value="STAS_dom"/>
</dbReference>
<dbReference type="PANTHER" id="PTHR33495:SF2">
    <property type="entry name" value="ANTI-SIGMA FACTOR ANTAGONIST TM_1081-RELATED"/>
    <property type="match status" value="1"/>
</dbReference>
<evidence type="ECO:0000256" key="2">
    <source>
        <dbReference type="RuleBase" id="RU003749"/>
    </source>
</evidence>
<organism evidence="4 5">
    <name type="scientific">[Phormidium ambiguum] IAM M-71</name>
    <dbReference type="NCBI Taxonomy" id="454136"/>
    <lineage>
        <taxon>Bacteria</taxon>
        <taxon>Bacillati</taxon>
        <taxon>Cyanobacteriota</taxon>
        <taxon>Cyanophyceae</taxon>
        <taxon>Oscillatoriophycideae</taxon>
        <taxon>Aerosakkonematales</taxon>
        <taxon>Aerosakkonemataceae</taxon>
        <taxon>Floridanema</taxon>
    </lineage>
</organism>
<dbReference type="STRING" id="454136.NIES2119_17495"/>
<sequence length="110" mass="12148">MQTFVISPITVVQPQGHLNATNATEFRSELTAAINANPNSTVLVDMENLDSMDSAGLMALVSAINLAQRQNQRFSLCSLSPSIRIIFELTQLDRVFEIFESRSAFEATLQ</sequence>
<dbReference type="Gene3D" id="3.30.750.24">
    <property type="entry name" value="STAS domain"/>
    <property type="match status" value="1"/>
</dbReference>
<dbReference type="Proteomes" id="UP000185860">
    <property type="component" value="Unassembled WGS sequence"/>
</dbReference>
<protein>
    <recommendedName>
        <fullName evidence="2">Anti-sigma factor antagonist</fullName>
    </recommendedName>
</protein>
<dbReference type="Pfam" id="PF01740">
    <property type="entry name" value="STAS"/>
    <property type="match status" value="1"/>
</dbReference>
<evidence type="ECO:0000313" key="5">
    <source>
        <dbReference type="Proteomes" id="UP000185860"/>
    </source>
</evidence>
<comment type="caution">
    <text evidence="4">The sequence shown here is derived from an EMBL/GenBank/DDBJ whole genome shotgun (WGS) entry which is preliminary data.</text>
</comment>
<reference evidence="4 5" key="1">
    <citation type="submission" date="2016-11" db="EMBL/GenBank/DDBJ databases">
        <title>Draft Genome Sequences of Nine Cyanobacterial Strains from Diverse Habitats.</title>
        <authorList>
            <person name="Zhu T."/>
            <person name="Hou S."/>
            <person name="Lu X."/>
            <person name="Hess W.R."/>
        </authorList>
    </citation>
    <scope>NUCLEOTIDE SEQUENCE [LARGE SCALE GENOMIC DNA]</scope>
    <source>
        <strain evidence="4 5">IAM M-71</strain>
    </source>
</reference>
<dbReference type="SUPFAM" id="SSF52091">
    <property type="entry name" value="SpoIIaa-like"/>
    <property type="match status" value="1"/>
</dbReference>
<feature type="domain" description="STAS" evidence="3">
    <location>
        <begin position="1"/>
        <end position="110"/>
    </location>
</feature>
<name>A0A1U7IHD4_9CYAN</name>
<dbReference type="PROSITE" id="PS50801">
    <property type="entry name" value="STAS"/>
    <property type="match status" value="1"/>
</dbReference>
<evidence type="ECO:0000259" key="3">
    <source>
        <dbReference type="PROSITE" id="PS50801"/>
    </source>
</evidence>
<dbReference type="InterPro" id="IPR036513">
    <property type="entry name" value="STAS_dom_sf"/>
</dbReference>
<evidence type="ECO:0000256" key="1">
    <source>
        <dbReference type="ARBA" id="ARBA00009013"/>
    </source>
</evidence>
<evidence type="ECO:0000313" key="4">
    <source>
        <dbReference type="EMBL" id="OKH36434.1"/>
    </source>
</evidence>
<dbReference type="OrthoDB" id="514124at2"/>
<accession>A0A1U7IHD4</accession>
<dbReference type="CDD" id="cd07043">
    <property type="entry name" value="STAS_anti-anti-sigma_factors"/>
    <property type="match status" value="1"/>
</dbReference>
<gene>
    <name evidence="4" type="ORF">NIES2119_17495</name>
</gene>
<dbReference type="NCBIfam" id="TIGR00377">
    <property type="entry name" value="ant_ant_sig"/>
    <property type="match status" value="1"/>
</dbReference>
<dbReference type="EMBL" id="MRCE01000016">
    <property type="protein sequence ID" value="OKH36434.1"/>
    <property type="molecule type" value="Genomic_DNA"/>
</dbReference>
<dbReference type="RefSeq" id="WP_073594790.1">
    <property type="nucleotide sequence ID" value="NZ_MRCE01000016.1"/>
</dbReference>
<comment type="similarity">
    <text evidence="1 2">Belongs to the anti-sigma-factor antagonist family.</text>
</comment>
<dbReference type="GO" id="GO:0043856">
    <property type="term" value="F:anti-sigma factor antagonist activity"/>
    <property type="evidence" value="ECO:0007669"/>
    <property type="project" value="InterPro"/>
</dbReference>